<reference evidence="3 4" key="1">
    <citation type="submission" date="2015-09" db="EMBL/GenBank/DDBJ databases">
        <title>Trachymyrmex zeteki WGS genome.</title>
        <authorList>
            <person name="Nygaard S."/>
            <person name="Hu H."/>
            <person name="Boomsma J."/>
            <person name="Zhang G."/>
        </authorList>
    </citation>
    <scope>NUCLEOTIDE SEQUENCE [LARGE SCALE GENOMIC DNA]</scope>
    <source>
        <strain evidence="3">Tzet28-1</strain>
        <tissue evidence="3">Whole body</tissue>
    </source>
</reference>
<dbReference type="Proteomes" id="UP000075809">
    <property type="component" value="Unassembled WGS sequence"/>
</dbReference>
<dbReference type="PANTHER" id="PTHR47595:SF1">
    <property type="entry name" value="MYB_SANT-LIKE DNA-BINDING DOMAIN-CONTAINING PROTEIN"/>
    <property type="match status" value="1"/>
</dbReference>
<dbReference type="Pfam" id="PF13837">
    <property type="entry name" value="Myb_DNA-bind_4"/>
    <property type="match status" value="1"/>
</dbReference>
<dbReference type="PANTHER" id="PTHR47595">
    <property type="entry name" value="HEAT SHOCK 70 KDA PROTEIN 14"/>
    <property type="match status" value="1"/>
</dbReference>
<accession>A0A151WT06</accession>
<dbReference type="Gene3D" id="1.10.10.60">
    <property type="entry name" value="Homeodomain-like"/>
    <property type="match status" value="1"/>
</dbReference>
<evidence type="ECO:0000259" key="2">
    <source>
        <dbReference type="Pfam" id="PF13837"/>
    </source>
</evidence>
<dbReference type="EMBL" id="KQ982767">
    <property type="protein sequence ID" value="KYQ50963.1"/>
    <property type="molecule type" value="Genomic_DNA"/>
</dbReference>
<evidence type="ECO:0000313" key="3">
    <source>
        <dbReference type="EMBL" id="KYQ50963.1"/>
    </source>
</evidence>
<feature type="domain" description="Myb/SANT-like DNA-binding" evidence="2">
    <location>
        <begin position="51"/>
        <end position="138"/>
    </location>
</feature>
<feature type="region of interest" description="Disordered" evidence="1">
    <location>
        <begin position="191"/>
        <end position="218"/>
    </location>
</feature>
<feature type="compositionally biased region" description="Basic and acidic residues" evidence="1">
    <location>
        <begin position="191"/>
        <end position="217"/>
    </location>
</feature>
<gene>
    <name evidence="3" type="ORF">ALC60_09944</name>
</gene>
<dbReference type="AlphaFoldDB" id="A0A151WT06"/>
<sequence length="289" mass="33515">DAEVLKLLVDRESERRSIATINEEQEHNESKESIICVDTPIVDEAKKESYIWPDEAVLLFLEIYRNKEPTFALGLKRYNKIWLEIANEMKMANYNVTVVQCQNKMSGLKRTYKNISDSNKKSGNHSSSWAFYSAMDSIFGEKAWVAPISTASSDDLCFPSTSSTLSEISVDEQKPKKRRVESILESFITEMKKDKQKQRDEREQRRVEKKAEKEEGQKQIVQEQWKMHQDKVKLQQSLIEVLSKVVERKKEEVTEEVIMVYNKLQTSLSITMLCDSQSETLLIIIDTSD</sequence>
<keyword evidence="4" id="KW-1185">Reference proteome</keyword>
<protein>
    <recommendedName>
        <fullName evidence="2">Myb/SANT-like DNA-binding domain-containing protein</fullName>
    </recommendedName>
</protein>
<evidence type="ECO:0000313" key="4">
    <source>
        <dbReference type="Proteomes" id="UP000075809"/>
    </source>
</evidence>
<proteinExistence type="predicted"/>
<dbReference type="InterPro" id="IPR044822">
    <property type="entry name" value="Myb_DNA-bind_4"/>
</dbReference>
<feature type="non-terminal residue" evidence="3">
    <location>
        <position position="1"/>
    </location>
</feature>
<name>A0A151WT06_9HYME</name>
<evidence type="ECO:0000256" key="1">
    <source>
        <dbReference type="SAM" id="MobiDB-lite"/>
    </source>
</evidence>
<organism evidence="3 4">
    <name type="scientific">Mycetomoellerius zeteki</name>
    <dbReference type="NCBI Taxonomy" id="64791"/>
    <lineage>
        <taxon>Eukaryota</taxon>
        <taxon>Metazoa</taxon>
        <taxon>Ecdysozoa</taxon>
        <taxon>Arthropoda</taxon>
        <taxon>Hexapoda</taxon>
        <taxon>Insecta</taxon>
        <taxon>Pterygota</taxon>
        <taxon>Neoptera</taxon>
        <taxon>Endopterygota</taxon>
        <taxon>Hymenoptera</taxon>
        <taxon>Apocrita</taxon>
        <taxon>Aculeata</taxon>
        <taxon>Formicoidea</taxon>
        <taxon>Formicidae</taxon>
        <taxon>Myrmicinae</taxon>
        <taxon>Mycetomoellerius</taxon>
    </lineage>
</organism>